<name>A0ABT2JQQ3_9ACTN</name>
<dbReference type="InterPro" id="IPR000515">
    <property type="entry name" value="MetI-like"/>
</dbReference>
<evidence type="ECO:0000256" key="2">
    <source>
        <dbReference type="ARBA" id="ARBA00022448"/>
    </source>
</evidence>
<evidence type="ECO:0000256" key="3">
    <source>
        <dbReference type="ARBA" id="ARBA00022475"/>
    </source>
</evidence>
<evidence type="ECO:0000313" key="10">
    <source>
        <dbReference type="Proteomes" id="UP001156389"/>
    </source>
</evidence>
<dbReference type="PANTHER" id="PTHR43227:SF11">
    <property type="entry name" value="BLL4140 PROTEIN"/>
    <property type="match status" value="1"/>
</dbReference>
<dbReference type="RefSeq" id="WP_260217390.1">
    <property type="nucleotide sequence ID" value="NZ_JAJAGO010000004.1"/>
</dbReference>
<dbReference type="PANTHER" id="PTHR43227">
    <property type="entry name" value="BLL4140 PROTEIN"/>
    <property type="match status" value="1"/>
</dbReference>
<evidence type="ECO:0000256" key="7">
    <source>
        <dbReference type="RuleBase" id="RU363032"/>
    </source>
</evidence>
<sequence length="315" mass="35203">MAPPSVRAGTLRHRLRRDRLLLLMVLPALVLLLIFNYVPLIGNIVAFQEYDPYIADNAFRAIGQSPWVGFEQFQRMVDDPLFWQSVRNTLAIFLIQLTLFFPIPVLLALFINSFVRHRVRAIAQAILFLPHFFSWVLVVTIFQQMFGGAGLVAQTLRDHGHGGFDLMTNPGLFKFLITFEIIWKDAGWGVIVFLAALAAVSTDLYEAAAMDGANRWRRMWHITLPALRPVVALLLVLQVGNALTVGFEQILLQRTAVGPTSAEVLDTYVWNVGIQNGDFSYAAAVGIIKGVFGLLLVLAANKFAHLLGEQGVYKR</sequence>
<proteinExistence type="inferred from homology"/>
<feature type="transmembrane region" description="Helical" evidence="7">
    <location>
        <begin position="186"/>
        <end position="205"/>
    </location>
</feature>
<evidence type="ECO:0000256" key="1">
    <source>
        <dbReference type="ARBA" id="ARBA00004651"/>
    </source>
</evidence>
<keyword evidence="4 7" id="KW-0812">Transmembrane</keyword>
<feature type="transmembrane region" description="Helical" evidence="7">
    <location>
        <begin position="20"/>
        <end position="38"/>
    </location>
</feature>
<keyword evidence="10" id="KW-1185">Reference proteome</keyword>
<evidence type="ECO:0000313" key="9">
    <source>
        <dbReference type="EMBL" id="MCT2590081.1"/>
    </source>
</evidence>
<accession>A0ABT2JQQ3</accession>
<protein>
    <submittedName>
        <fullName evidence="9">ABC transporter permease subunit</fullName>
    </submittedName>
</protein>
<feature type="transmembrane region" description="Helical" evidence="7">
    <location>
        <begin position="279"/>
        <end position="300"/>
    </location>
</feature>
<feature type="transmembrane region" description="Helical" evidence="7">
    <location>
        <begin position="90"/>
        <end position="110"/>
    </location>
</feature>
<organism evidence="9 10">
    <name type="scientific">Streptomyces gossypii</name>
    <dbReference type="NCBI Taxonomy" id="2883101"/>
    <lineage>
        <taxon>Bacteria</taxon>
        <taxon>Bacillati</taxon>
        <taxon>Actinomycetota</taxon>
        <taxon>Actinomycetes</taxon>
        <taxon>Kitasatosporales</taxon>
        <taxon>Streptomycetaceae</taxon>
        <taxon>Streptomyces</taxon>
    </lineage>
</organism>
<dbReference type="SUPFAM" id="SSF161098">
    <property type="entry name" value="MetI-like"/>
    <property type="match status" value="1"/>
</dbReference>
<dbReference type="EMBL" id="JAJAGO010000004">
    <property type="protein sequence ID" value="MCT2590081.1"/>
    <property type="molecule type" value="Genomic_DNA"/>
</dbReference>
<keyword evidence="2 7" id="KW-0813">Transport</keyword>
<feature type="domain" description="ABC transmembrane type-1" evidence="8">
    <location>
        <begin position="86"/>
        <end position="300"/>
    </location>
</feature>
<dbReference type="CDD" id="cd06261">
    <property type="entry name" value="TM_PBP2"/>
    <property type="match status" value="1"/>
</dbReference>
<comment type="similarity">
    <text evidence="7">Belongs to the binding-protein-dependent transport system permease family.</text>
</comment>
<keyword evidence="3" id="KW-1003">Cell membrane</keyword>
<reference evidence="9 10" key="1">
    <citation type="submission" date="2021-10" db="EMBL/GenBank/DDBJ databases">
        <title>Streptomyces gossypii sp. nov., isolated from soil collected from cotton field.</title>
        <authorList>
            <person name="Ge X."/>
            <person name="Chen X."/>
            <person name="Liu W."/>
        </authorList>
    </citation>
    <scope>NUCLEOTIDE SEQUENCE [LARGE SCALE GENOMIC DNA]</scope>
    <source>
        <strain evidence="9 10">N2-109</strain>
    </source>
</reference>
<keyword evidence="5 7" id="KW-1133">Transmembrane helix</keyword>
<dbReference type="Pfam" id="PF00528">
    <property type="entry name" value="BPD_transp_1"/>
    <property type="match status" value="1"/>
</dbReference>
<comment type="caution">
    <text evidence="9">The sequence shown here is derived from an EMBL/GenBank/DDBJ whole genome shotgun (WGS) entry which is preliminary data.</text>
</comment>
<evidence type="ECO:0000256" key="5">
    <source>
        <dbReference type="ARBA" id="ARBA00022989"/>
    </source>
</evidence>
<dbReference type="InterPro" id="IPR050809">
    <property type="entry name" value="UgpAE/MalFG_permease"/>
</dbReference>
<evidence type="ECO:0000256" key="4">
    <source>
        <dbReference type="ARBA" id="ARBA00022692"/>
    </source>
</evidence>
<comment type="subcellular location">
    <subcellularLocation>
        <location evidence="1 7">Cell membrane</location>
        <topology evidence="1 7">Multi-pass membrane protein</topology>
    </subcellularLocation>
</comment>
<keyword evidence="6 7" id="KW-0472">Membrane</keyword>
<gene>
    <name evidence="9" type="ORF">LHJ74_09175</name>
</gene>
<evidence type="ECO:0000259" key="8">
    <source>
        <dbReference type="PROSITE" id="PS50928"/>
    </source>
</evidence>
<dbReference type="InterPro" id="IPR035906">
    <property type="entry name" value="MetI-like_sf"/>
</dbReference>
<feature type="transmembrane region" description="Helical" evidence="7">
    <location>
        <begin position="122"/>
        <end position="142"/>
    </location>
</feature>
<evidence type="ECO:0000256" key="6">
    <source>
        <dbReference type="ARBA" id="ARBA00023136"/>
    </source>
</evidence>
<feature type="transmembrane region" description="Helical" evidence="7">
    <location>
        <begin position="226"/>
        <end position="247"/>
    </location>
</feature>
<dbReference type="Proteomes" id="UP001156389">
    <property type="component" value="Unassembled WGS sequence"/>
</dbReference>
<dbReference type="PROSITE" id="PS50928">
    <property type="entry name" value="ABC_TM1"/>
    <property type="match status" value="1"/>
</dbReference>
<dbReference type="Gene3D" id="1.10.3720.10">
    <property type="entry name" value="MetI-like"/>
    <property type="match status" value="1"/>
</dbReference>